<dbReference type="InterPro" id="IPR016163">
    <property type="entry name" value="Ald_DH_C"/>
</dbReference>
<dbReference type="RefSeq" id="WP_085232299.1">
    <property type="nucleotide sequence ID" value="NZ_AP022613.1"/>
</dbReference>
<dbReference type="SUPFAM" id="SSF53720">
    <property type="entry name" value="ALDH-like"/>
    <property type="match status" value="1"/>
</dbReference>
<dbReference type="Pfam" id="PF00171">
    <property type="entry name" value="Aldedh"/>
    <property type="match status" value="1"/>
</dbReference>
<organism evidence="7 8">
    <name type="scientific">Mycobacterium conspicuum</name>
    <dbReference type="NCBI Taxonomy" id="44010"/>
    <lineage>
        <taxon>Bacteria</taxon>
        <taxon>Bacillati</taxon>
        <taxon>Actinomycetota</taxon>
        <taxon>Actinomycetes</taxon>
        <taxon>Mycobacteriales</taxon>
        <taxon>Mycobacteriaceae</taxon>
        <taxon>Mycobacterium</taxon>
    </lineage>
</organism>
<proteinExistence type="inferred from homology"/>
<protein>
    <recommendedName>
        <fullName evidence="4">Putative succinate-semialdehyde dehydrogenase [NADP(+)] 2</fullName>
        <ecNumber evidence="3">1.2.1.79</ecNumber>
    </recommendedName>
</protein>
<dbReference type="FunFam" id="3.40.605.10:FF:000007">
    <property type="entry name" value="NAD/NADP-dependent betaine aldehyde dehydrogenase"/>
    <property type="match status" value="1"/>
</dbReference>
<keyword evidence="8" id="KW-1185">Reference proteome</keyword>
<dbReference type="EC" id="1.2.1.79" evidence="3"/>
<accession>A0A1X1TH15</accession>
<dbReference type="InterPro" id="IPR029510">
    <property type="entry name" value="Ald_DH_CS_GLU"/>
</dbReference>
<gene>
    <name evidence="7" type="ORF">MCNS_13280</name>
</gene>
<evidence type="ECO:0000256" key="5">
    <source>
        <dbReference type="ARBA" id="ARBA00048559"/>
    </source>
</evidence>
<dbReference type="GO" id="GO:0036243">
    <property type="term" value="F:succinate-semialdehyde dehydrogenase (NADP+) activity"/>
    <property type="evidence" value="ECO:0007669"/>
    <property type="project" value="UniProtKB-EC"/>
</dbReference>
<dbReference type="Gene3D" id="3.40.605.10">
    <property type="entry name" value="Aldehyde Dehydrogenase, Chain A, domain 1"/>
    <property type="match status" value="1"/>
</dbReference>
<comment type="similarity">
    <text evidence="1 6">Belongs to the aldehyde dehydrogenase family.</text>
</comment>
<sequence>MTAVVSDLRVPIVHLHIGGEARTSGSGGVHQHVYPATGEVQGPVPLAGPDDVDAAVRAAHAAYPQWRALRPAERARVLRRLGELMERDTAEIARLSVLDNGMSAAMSQPLVGIMANWTSYYAGWADKVEGRVTSFPANQRELAYSMPEPYGVVGIILTWNGPVVSVGMKLIPALAAGNTVVMKPSELTPYATEHLMGLVKEAGIPDGVVNLVLGGPQTGDALVRHPLVQKVSFTGGPATARKILAACAESLKPAVLELGGKSANVLFPDADLDTAVAVNTFSVLGTLAGQGCAIPSRMIVHNDIYDDVVERVLAIVGGMHCGDPFDPASVISPVVTREAQQRILAMIERAQADGAKLLTGGRAPSHLTNGFFVEPTVLGDVDPNSELGQIEVFGPVLSLMRFQTEEQAIEMANSTDYGLASYVYTKDIDRIQRMVSALQAGGVYVNGATPVTGCELAFGGIGISGYGREGGEEGLFEFLRTKAVGIGGNWA</sequence>
<evidence type="ECO:0000256" key="6">
    <source>
        <dbReference type="RuleBase" id="RU003345"/>
    </source>
</evidence>
<dbReference type="PROSITE" id="PS00687">
    <property type="entry name" value="ALDEHYDE_DEHYDR_GLU"/>
    <property type="match status" value="1"/>
</dbReference>
<keyword evidence="2 6" id="KW-0560">Oxidoreductase</keyword>
<dbReference type="Proteomes" id="UP000467385">
    <property type="component" value="Chromosome"/>
</dbReference>
<reference evidence="7 8" key="1">
    <citation type="journal article" date="2019" name="Emerg. Microbes Infect.">
        <title>Comprehensive subspecies identification of 175 nontuberculous mycobacteria species based on 7547 genomic profiles.</title>
        <authorList>
            <person name="Matsumoto Y."/>
            <person name="Kinjo T."/>
            <person name="Motooka D."/>
            <person name="Nabeya D."/>
            <person name="Jung N."/>
            <person name="Uechi K."/>
            <person name="Horii T."/>
            <person name="Iida T."/>
            <person name="Fujita J."/>
            <person name="Nakamura S."/>
        </authorList>
    </citation>
    <scope>NUCLEOTIDE SEQUENCE [LARGE SCALE GENOMIC DNA]</scope>
    <source>
        <strain evidence="7 8">JCM 14738</strain>
    </source>
</reference>
<dbReference type="OrthoDB" id="6882680at2"/>
<dbReference type="InterPro" id="IPR015590">
    <property type="entry name" value="Aldehyde_DH_dom"/>
</dbReference>
<evidence type="ECO:0000256" key="3">
    <source>
        <dbReference type="ARBA" id="ARBA00039122"/>
    </source>
</evidence>
<comment type="catalytic activity">
    <reaction evidence="5">
        <text>succinate semialdehyde + NADP(+) + H2O = succinate + NADPH + 2 H(+)</text>
        <dbReference type="Rhea" id="RHEA:13213"/>
        <dbReference type="ChEBI" id="CHEBI:15377"/>
        <dbReference type="ChEBI" id="CHEBI:15378"/>
        <dbReference type="ChEBI" id="CHEBI:30031"/>
        <dbReference type="ChEBI" id="CHEBI:57706"/>
        <dbReference type="ChEBI" id="CHEBI:57783"/>
        <dbReference type="ChEBI" id="CHEBI:58349"/>
        <dbReference type="EC" id="1.2.1.79"/>
    </reaction>
</comment>
<dbReference type="Gene3D" id="3.40.309.10">
    <property type="entry name" value="Aldehyde Dehydrogenase, Chain A, domain 2"/>
    <property type="match status" value="1"/>
</dbReference>
<evidence type="ECO:0000256" key="1">
    <source>
        <dbReference type="ARBA" id="ARBA00009986"/>
    </source>
</evidence>
<dbReference type="InterPro" id="IPR016161">
    <property type="entry name" value="Ald_DH/histidinol_DH"/>
</dbReference>
<dbReference type="AlphaFoldDB" id="A0A1X1TH15"/>
<dbReference type="STRING" id="44010.AWC00_09000"/>
<dbReference type="EMBL" id="AP022613">
    <property type="protein sequence ID" value="BBZ38265.1"/>
    <property type="molecule type" value="Genomic_DNA"/>
</dbReference>
<evidence type="ECO:0000313" key="7">
    <source>
        <dbReference type="EMBL" id="BBZ38265.1"/>
    </source>
</evidence>
<dbReference type="PANTHER" id="PTHR11699">
    <property type="entry name" value="ALDEHYDE DEHYDROGENASE-RELATED"/>
    <property type="match status" value="1"/>
</dbReference>
<evidence type="ECO:0000256" key="2">
    <source>
        <dbReference type="ARBA" id="ARBA00023002"/>
    </source>
</evidence>
<dbReference type="InterPro" id="IPR016162">
    <property type="entry name" value="Ald_DH_N"/>
</dbReference>
<evidence type="ECO:0000256" key="4">
    <source>
        <dbReference type="ARBA" id="ARBA00039663"/>
    </source>
</evidence>
<evidence type="ECO:0000313" key="8">
    <source>
        <dbReference type="Proteomes" id="UP000467385"/>
    </source>
</evidence>
<name>A0A1X1TH15_9MYCO</name>